<sequence>MKVVLSNDRGGYGLKEAAAALLKEQGHQVIDLGTQSPDEIKGYTDAGVAVAKAVQSGEADRGLLFCGTGMGVSQTANKFKGVYAAVVESVFAARSCRQINNCNVMCCGGYILGEYMAREMVDAFINTGFTEGFAPERAAGLKAQFARLQEIEAENLR</sequence>
<evidence type="ECO:0000313" key="3">
    <source>
        <dbReference type="Proteomes" id="UP000660861"/>
    </source>
</evidence>
<dbReference type="Proteomes" id="UP000660861">
    <property type="component" value="Unassembled WGS sequence"/>
</dbReference>
<dbReference type="EMBL" id="JACRTC010000011">
    <property type="protein sequence ID" value="MBC8571397.1"/>
    <property type="molecule type" value="Genomic_DNA"/>
</dbReference>
<dbReference type="PANTHER" id="PTHR30345:SF0">
    <property type="entry name" value="DNA DAMAGE-REPAIR_TOLERATION PROTEIN DRT102"/>
    <property type="match status" value="1"/>
</dbReference>
<evidence type="ECO:0000256" key="1">
    <source>
        <dbReference type="ARBA" id="ARBA00008754"/>
    </source>
</evidence>
<dbReference type="SUPFAM" id="SSF89623">
    <property type="entry name" value="Ribose/Galactose isomerase RpiB/AlsB"/>
    <property type="match status" value="1"/>
</dbReference>
<dbReference type="GO" id="GO:0016861">
    <property type="term" value="F:intramolecular oxidoreductase activity, interconverting aldoses and ketoses"/>
    <property type="evidence" value="ECO:0007669"/>
    <property type="project" value="UniProtKB-ARBA"/>
</dbReference>
<gene>
    <name evidence="2" type="ORF">H8709_11275</name>
</gene>
<dbReference type="AlphaFoldDB" id="A0A926ICN2"/>
<proteinExistence type="inferred from homology"/>
<dbReference type="PANTHER" id="PTHR30345">
    <property type="entry name" value="RIBOSE-5-PHOSPHATE ISOMERASE B"/>
    <property type="match status" value="1"/>
</dbReference>
<organism evidence="2 3">
    <name type="scientific">Zongyangia hominis</name>
    <dbReference type="NCBI Taxonomy" id="2763677"/>
    <lineage>
        <taxon>Bacteria</taxon>
        <taxon>Bacillati</taxon>
        <taxon>Bacillota</taxon>
        <taxon>Clostridia</taxon>
        <taxon>Eubacteriales</taxon>
        <taxon>Oscillospiraceae</taxon>
        <taxon>Zongyangia</taxon>
    </lineage>
</organism>
<comment type="similarity">
    <text evidence="1">Belongs to the LacAB/RpiB family.</text>
</comment>
<dbReference type="GO" id="GO:0005975">
    <property type="term" value="P:carbohydrate metabolic process"/>
    <property type="evidence" value="ECO:0007669"/>
    <property type="project" value="InterPro"/>
</dbReference>
<dbReference type="RefSeq" id="WP_262398449.1">
    <property type="nucleotide sequence ID" value="NZ_JACRTC010000011.1"/>
</dbReference>
<dbReference type="InterPro" id="IPR036569">
    <property type="entry name" value="RpiB_LacA_LacB_sf"/>
</dbReference>
<dbReference type="PIRSF" id="PIRSF005384">
    <property type="entry name" value="RpiB_LacA_B"/>
    <property type="match status" value="1"/>
</dbReference>
<keyword evidence="3" id="KW-1185">Reference proteome</keyword>
<dbReference type="Pfam" id="PF02502">
    <property type="entry name" value="LacAB_rpiB"/>
    <property type="match status" value="1"/>
</dbReference>
<evidence type="ECO:0000313" key="2">
    <source>
        <dbReference type="EMBL" id="MBC8571397.1"/>
    </source>
</evidence>
<dbReference type="Gene3D" id="3.40.1400.10">
    <property type="entry name" value="Sugar-phosphate isomerase, RpiB/LacA/LacB"/>
    <property type="match status" value="1"/>
</dbReference>
<reference evidence="2" key="1">
    <citation type="submission" date="2020-08" db="EMBL/GenBank/DDBJ databases">
        <title>Genome public.</title>
        <authorList>
            <person name="Liu C."/>
            <person name="Sun Q."/>
        </authorList>
    </citation>
    <scope>NUCLEOTIDE SEQUENCE</scope>
    <source>
        <strain evidence="2">NSJ-54</strain>
    </source>
</reference>
<keyword evidence="2" id="KW-0413">Isomerase</keyword>
<dbReference type="InterPro" id="IPR003500">
    <property type="entry name" value="RpiB_LacA_LacB"/>
</dbReference>
<accession>A0A926ICN2</accession>
<name>A0A926ICN2_9FIRM</name>
<comment type="caution">
    <text evidence="2">The sequence shown here is derived from an EMBL/GenBank/DDBJ whole genome shotgun (WGS) entry which is preliminary data.</text>
</comment>
<protein>
    <submittedName>
        <fullName evidence="2">RpiB/LacA/LacB family sugar-phosphate isomerase</fullName>
    </submittedName>
</protein>
<dbReference type="NCBIfam" id="TIGR00689">
    <property type="entry name" value="rpiB_lacA_lacB"/>
    <property type="match status" value="1"/>
</dbReference>